<organism evidence="3 4">
    <name type="scientific">Aureobasidium subglaciale (strain EXF-2481)</name>
    <name type="common">Aureobasidium pullulans var. subglaciale</name>
    <dbReference type="NCBI Taxonomy" id="1043005"/>
    <lineage>
        <taxon>Eukaryota</taxon>
        <taxon>Fungi</taxon>
        <taxon>Dikarya</taxon>
        <taxon>Ascomycota</taxon>
        <taxon>Pezizomycotina</taxon>
        <taxon>Dothideomycetes</taxon>
        <taxon>Dothideomycetidae</taxon>
        <taxon>Dothideales</taxon>
        <taxon>Saccotheciaceae</taxon>
        <taxon>Aureobasidium</taxon>
    </lineage>
</organism>
<dbReference type="InParanoid" id="A0A074Y2J2"/>
<protein>
    <submittedName>
        <fullName evidence="3">Uncharacterized protein</fullName>
    </submittedName>
</protein>
<dbReference type="Proteomes" id="UP000030641">
    <property type="component" value="Unassembled WGS sequence"/>
</dbReference>
<feature type="region of interest" description="Disordered" evidence="1">
    <location>
        <begin position="60"/>
        <end position="127"/>
    </location>
</feature>
<keyword evidence="2" id="KW-1133">Transmembrane helix</keyword>
<name>A0A074Y2J2_AURSE</name>
<dbReference type="AlphaFoldDB" id="A0A074Y2J2"/>
<keyword evidence="4" id="KW-1185">Reference proteome</keyword>
<dbReference type="EMBL" id="KL584773">
    <property type="protein sequence ID" value="KEQ92023.1"/>
    <property type="molecule type" value="Genomic_DNA"/>
</dbReference>
<dbReference type="RefSeq" id="XP_013340571.1">
    <property type="nucleotide sequence ID" value="XM_013485117.1"/>
</dbReference>
<feature type="compositionally biased region" description="Basic and acidic residues" evidence="1">
    <location>
        <begin position="94"/>
        <end position="126"/>
    </location>
</feature>
<evidence type="ECO:0000313" key="4">
    <source>
        <dbReference type="Proteomes" id="UP000030641"/>
    </source>
</evidence>
<evidence type="ECO:0000256" key="2">
    <source>
        <dbReference type="SAM" id="Phobius"/>
    </source>
</evidence>
<keyword evidence="2" id="KW-0472">Membrane</keyword>
<dbReference type="HOGENOM" id="CLU_1348686_0_0_1"/>
<feature type="transmembrane region" description="Helical" evidence="2">
    <location>
        <begin position="166"/>
        <end position="193"/>
    </location>
</feature>
<dbReference type="GeneID" id="25372222"/>
<feature type="compositionally biased region" description="Polar residues" evidence="1">
    <location>
        <begin position="69"/>
        <end position="93"/>
    </location>
</feature>
<accession>A0A074Y2J2</accession>
<evidence type="ECO:0000313" key="3">
    <source>
        <dbReference type="EMBL" id="KEQ92023.1"/>
    </source>
</evidence>
<gene>
    <name evidence="3" type="ORF">AUEXF2481DRAFT_91625</name>
</gene>
<evidence type="ECO:0000256" key="1">
    <source>
        <dbReference type="SAM" id="MobiDB-lite"/>
    </source>
</evidence>
<proteinExistence type="predicted"/>
<sequence>MLLLRVVPYTGRQHRLHLATTTKSDSRAAKSVCTQESPHVFVIWTLRPDIVARTEDTLNMSPDSHVMSHATSSTSPRHMSGLSDTASAIPSESLQRDHSFRSVRSRDHSTREGTDNDRQDGDDHSHTGVATRLLCSDQEATLKAPPKKPPVSVVERPPNLPYWKSFWLWKSTIVAFACMSLSCMVTVVALLRVRIQRWAKSPR</sequence>
<reference evidence="3 4" key="1">
    <citation type="journal article" date="2014" name="BMC Genomics">
        <title>Genome sequencing of four Aureobasidium pullulans varieties: biotechnological potential, stress tolerance, and description of new species.</title>
        <authorList>
            <person name="Gostin Ar C."/>
            <person name="Ohm R.A."/>
            <person name="Kogej T."/>
            <person name="Sonjak S."/>
            <person name="Turk M."/>
            <person name="Zajc J."/>
            <person name="Zalar P."/>
            <person name="Grube M."/>
            <person name="Sun H."/>
            <person name="Han J."/>
            <person name="Sharma A."/>
            <person name="Chiniquy J."/>
            <person name="Ngan C.Y."/>
            <person name="Lipzen A."/>
            <person name="Barry K."/>
            <person name="Grigoriev I.V."/>
            <person name="Gunde-Cimerman N."/>
        </authorList>
    </citation>
    <scope>NUCLEOTIDE SEQUENCE [LARGE SCALE GENOMIC DNA]</scope>
    <source>
        <strain evidence="3 4">EXF-2481</strain>
    </source>
</reference>
<keyword evidence="2" id="KW-0812">Transmembrane</keyword>